<feature type="compositionally biased region" description="Basic and acidic residues" evidence="7">
    <location>
        <begin position="1"/>
        <end position="11"/>
    </location>
</feature>
<dbReference type="Proteomes" id="UP000073492">
    <property type="component" value="Unassembled WGS sequence"/>
</dbReference>
<dbReference type="AlphaFoldDB" id="A0A139IH09"/>
<organism evidence="8 9">
    <name type="scientific">Pseudocercospora musae</name>
    <dbReference type="NCBI Taxonomy" id="113226"/>
    <lineage>
        <taxon>Eukaryota</taxon>
        <taxon>Fungi</taxon>
        <taxon>Dikarya</taxon>
        <taxon>Ascomycota</taxon>
        <taxon>Pezizomycotina</taxon>
        <taxon>Dothideomycetes</taxon>
        <taxon>Dothideomycetidae</taxon>
        <taxon>Mycosphaerellales</taxon>
        <taxon>Mycosphaerellaceae</taxon>
        <taxon>Pseudocercospora</taxon>
    </lineage>
</organism>
<evidence type="ECO:0000256" key="1">
    <source>
        <dbReference type="ARBA" id="ARBA00004141"/>
    </source>
</evidence>
<evidence type="ECO:0000256" key="3">
    <source>
        <dbReference type="ARBA" id="ARBA00022692"/>
    </source>
</evidence>
<evidence type="ECO:0000256" key="6">
    <source>
        <dbReference type="RuleBase" id="RU367008"/>
    </source>
</evidence>
<evidence type="ECO:0000313" key="9">
    <source>
        <dbReference type="Proteomes" id="UP000073492"/>
    </source>
</evidence>
<evidence type="ECO:0000256" key="4">
    <source>
        <dbReference type="ARBA" id="ARBA00022989"/>
    </source>
</evidence>
<dbReference type="GO" id="GO:0008250">
    <property type="term" value="C:oligosaccharyltransferase complex"/>
    <property type="evidence" value="ECO:0007669"/>
    <property type="project" value="UniProtKB-UniRule"/>
</dbReference>
<dbReference type="InterPro" id="IPR007915">
    <property type="entry name" value="TMEM258/Ost5"/>
</dbReference>
<comment type="subunit">
    <text evidence="6">Component of the oligosaccharyltransferase (OST) complex.</text>
</comment>
<feature type="transmembrane region" description="Helical" evidence="6">
    <location>
        <begin position="78"/>
        <end position="101"/>
    </location>
</feature>
<comment type="function">
    <text evidence="6">Subunit of the oligosaccharyl transferase (OST) complex that catalyzes the initial transfer of a defined glycan (Glc(3)Man(9)GlcNAc(2) in eukaryotes) from the lipid carrier dolichol-pyrophosphate to an asparagine residue within an Asn-X-Ser/Thr consensus motif in nascent polypeptide chains, the first step in protein N-glycosylation. N-glycosylation occurs cotranslationally and the complex associates with the Sec61 complex at the channel-forming translocon complex that mediates protein translocation across the endoplasmic reticulum (ER). All subunits are required for a maximal enzyme activity.</text>
</comment>
<keyword evidence="9" id="KW-1185">Reference proteome</keyword>
<gene>
    <name evidence="8" type="ORF">AC579_41</name>
</gene>
<evidence type="ECO:0000256" key="2">
    <source>
        <dbReference type="ARBA" id="ARBA00009825"/>
    </source>
</evidence>
<dbReference type="EMBL" id="LFZO01000103">
    <property type="protein sequence ID" value="KXT13836.1"/>
    <property type="molecule type" value="Genomic_DNA"/>
</dbReference>
<dbReference type="GO" id="GO:0006487">
    <property type="term" value="P:protein N-linked glycosylation"/>
    <property type="evidence" value="ECO:0007669"/>
    <property type="project" value="UniProtKB-UniRule"/>
</dbReference>
<keyword evidence="4 6" id="KW-1133">Transmembrane helix</keyword>
<keyword evidence="3 6" id="KW-0812">Transmembrane</keyword>
<proteinExistence type="inferred from homology"/>
<dbReference type="Pfam" id="PF05251">
    <property type="entry name" value="Ost5"/>
    <property type="match status" value="1"/>
</dbReference>
<sequence>MNRISPSRDAEAPGAARGAWQGSRAFLRPTVLDHIQSQESLTNTTPKHQMSAQQPLHAIWEASAKQPFIPNVGKDAQFLVGFVLLAAGFVLSSLFGLNLTAKNLPILAIPASLAFGFGAVYMICAVGVYV</sequence>
<reference evidence="8 9" key="1">
    <citation type="submission" date="2015-07" db="EMBL/GenBank/DDBJ databases">
        <title>Comparative genomics of the Sigatoka disease complex on banana suggests a link between parallel evolutionary changes in Pseudocercospora fijiensis and Pseudocercospora eumusae and increased virulence on the banana host.</title>
        <authorList>
            <person name="Chang T.-C."/>
            <person name="Salvucci A."/>
            <person name="Crous P.W."/>
            <person name="Stergiopoulos I."/>
        </authorList>
    </citation>
    <scope>NUCLEOTIDE SEQUENCE [LARGE SCALE GENOMIC DNA]</scope>
    <source>
        <strain evidence="8 9">CBS 116634</strain>
    </source>
</reference>
<evidence type="ECO:0000256" key="5">
    <source>
        <dbReference type="ARBA" id="ARBA00023136"/>
    </source>
</evidence>
<name>A0A139IH09_9PEZI</name>
<evidence type="ECO:0000313" key="8">
    <source>
        <dbReference type="EMBL" id="KXT13836.1"/>
    </source>
</evidence>
<keyword evidence="5 6" id="KW-0472">Membrane</keyword>
<feature type="transmembrane region" description="Helical" evidence="6">
    <location>
        <begin position="107"/>
        <end position="129"/>
    </location>
</feature>
<protein>
    <recommendedName>
        <fullName evidence="6">Dolichyl-diphosphooligosaccharide-protein glycosyltransferase subunit OST5</fullName>
    </recommendedName>
</protein>
<comment type="similarity">
    <text evidence="2 6">Belongs to the OST5 family.</text>
</comment>
<accession>A0A139IH09</accession>
<comment type="caution">
    <text evidence="8">The sequence shown here is derived from an EMBL/GenBank/DDBJ whole genome shotgun (WGS) entry which is preliminary data.</text>
</comment>
<evidence type="ECO:0000256" key="7">
    <source>
        <dbReference type="SAM" id="MobiDB-lite"/>
    </source>
</evidence>
<feature type="region of interest" description="Disordered" evidence="7">
    <location>
        <begin position="1"/>
        <end position="20"/>
    </location>
</feature>
<comment type="subcellular location">
    <subcellularLocation>
        <location evidence="1 6">Membrane</location>
        <topology evidence="1 6">Multi-pass membrane protein</topology>
    </subcellularLocation>
</comment>